<protein>
    <recommendedName>
        <fullName evidence="4">3,4-dihydroxy-2-butanone 4-phosphate synthase</fullName>
        <ecNumber evidence="3">4.1.99.12</ecNumber>
    </recommendedName>
</protein>
<comment type="pathway">
    <text evidence="2">Cofactor biosynthesis; riboflavin biosynthesis; 2-hydroxy-3-oxobutyl phosphate from D-ribulose 5-phosphate: step 1/1.</text>
</comment>
<dbReference type="EC" id="4.1.99.12" evidence="3"/>
<dbReference type="RefSeq" id="WP_343892200.1">
    <property type="nucleotide sequence ID" value="NZ_BAAAEH010000053.1"/>
</dbReference>
<dbReference type="GO" id="GO:0008686">
    <property type="term" value="F:3,4-dihydroxy-2-butanone-4-phosphate synthase activity"/>
    <property type="evidence" value="ECO:0007669"/>
    <property type="project" value="UniProtKB-EC"/>
</dbReference>
<dbReference type="EMBL" id="JBDIME010000042">
    <property type="protein sequence ID" value="MEN2793256.1"/>
    <property type="molecule type" value="Genomic_DNA"/>
</dbReference>
<dbReference type="Gene3D" id="3.90.870.10">
    <property type="entry name" value="DHBP synthase"/>
    <property type="match status" value="1"/>
</dbReference>
<keyword evidence="5" id="KW-0686">Riboflavin biosynthesis</keyword>
<reference evidence="7 8" key="1">
    <citation type="submission" date="2024-05" db="EMBL/GenBank/DDBJ databases">
        <authorList>
            <person name="Liu Q."/>
            <person name="Xin Y.-H."/>
        </authorList>
    </citation>
    <scope>NUCLEOTIDE SEQUENCE [LARGE SCALE GENOMIC DNA]</scope>
    <source>
        <strain evidence="7 8">CGMCC 1.10181</strain>
    </source>
</reference>
<evidence type="ECO:0000313" key="7">
    <source>
        <dbReference type="EMBL" id="MEN2793256.1"/>
    </source>
</evidence>
<dbReference type="PANTHER" id="PTHR21327">
    <property type="entry name" value="GTP CYCLOHYDROLASE II-RELATED"/>
    <property type="match status" value="1"/>
</dbReference>
<gene>
    <name evidence="7" type="ORF">ABC974_26770</name>
</gene>
<name>A0ABU9YBT0_9SPHN</name>
<evidence type="ECO:0000256" key="3">
    <source>
        <dbReference type="ARBA" id="ARBA00012153"/>
    </source>
</evidence>
<keyword evidence="8" id="KW-1185">Reference proteome</keyword>
<comment type="caution">
    <text evidence="7">The sequence shown here is derived from an EMBL/GenBank/DDBJ whole genome shotgun (WGS) entry which is preliminary data.</text>
</comment>
<organism evidence="7 8">
    <name type="scientific">Sphingomonas oligophenolica</name>
    <dbReference type="NCBI Taxonomy" id="301154"/>
    <lineage>
        <taxon>Bacteria</taxon>
        <taxon>Pseudomonadati</taxon>
        <taxon>Pseudomonadota</taxon>
        <taxon>Alphaproteobacteria</taxon>
        <taxon>Sphingomonadales</taxon>
        <taxon>Sphingomonadaceae</taxon>
        <taxon>Sphingomonas</taxon>
    </lineage>
</organism>
<evidence type="ECO:0000256" key="6">
    <source>
        <dbReference type="ARBA" id="ARBA00022723"/>
    </source>
</evidence>
<proteinExistence type="predicted"/>
<evidence type="ECO:0000256" key="4">
    <source>
        <dbReference type="ARBA" id="ARBA00018836"/>
    </source>
</evidence>
<dbReference type="InterPro" id="IPR000422">
    <property type="entry name" value="DHBP_synthase_RibB"/>
</dbReference>
<accession>A0ABU9YBT0</accession>
<dbReference type="SUPFAM" id="SSF55821">
    <property type="entry name" value="YrdC/RibB"/>
    <property type="match status" value="1"/>
</dbReference>
<keyword evidence="6" id="KW-0479">Metal-binding</keyword>
<evidence type="ECO:0000313" key="8">
    <source>
        <dbReference type="Proteomes" id="UP001419910"/>
    </source>
</evidence>
<keyword evidence="7" id="KW-0456">Lyase</keyword>
<dbReference type="Pfam" id="PF00926">
    <property type="entry name" value="DHBP_synthase"/>
    <property type="match status" value="1"/>
</dbReference>
<comment type="function">
    <text evidence="1">Catalyzes the conversion of D-ribulose 5-phosphate to formate and 3,4-dihydroxy-2-butanone 4-phosphate.</text>
</comment>
<dbReference type="Proteomes" id="UP001419910">
    <property type="component" value="Unassembled WGS sequence"/>
</dbReference>
<evidence type="ECO:0000256" key="1">
    <source>
        <dbReference type="ARBA" id="ARBA00002284"/>
    </source>
</evidence>
<dbReference type="PANTHER" id="PTHR21327:SF18">
    <property type="entry name" value="3,4-DIHYDROXY-2-BUTANONE 4-PHOSPHATE SYNTHASE"/>
    <property type="match status" value="1"/>
</dbReference>
<evidence type="ECO:0000256" key="5">
    <source>
        <dbReference type="ARBA" id="ARBA00022619"/>
    </source>
</evidence>
<evidence type="ECO:0000256" key="2">
    <source>
        <dbReference type="ARBA" id="ARBA00004904"/>
    </source>
</evidence>
<dbReference type="InterPro" id="IPR017945">
    <property type="entry name" value="DHBP_synth_RibB-like_a/b_dom"/>
</dbReference>
<sequence length="226" mass="23500">MSVPITKIAPQSQSQRAKAVIGALREGGPAIIAEGRDANSFLHLVAAGRCIEAGVVNRMANEARGVVFLALSRQQAERLGLRRLGPANPKRWSWGVSASIEARDGVDTGISAMDRARTIAVASSMSATPDDVVSPGHVFPIIAHSGGLLSWQAVAEAAVEAVELAGCGEAAALCHILTDLGDAATWGDLPTLTALRGLPVATISDLLVFRHSEGDSLEQAFACAFQ</sequence>